<dbReference type="Gene3D" id="1.10.287.110">
    <property type="entry name" value="DnaJ domain"/>
    <property type="match status" value="1"/>
</dbReference>
<accession>A0A7J6YBA1</accession>
<dbReference type="VEuPathDB" id="TriTrypDB:ECC02_003617"/>
<dbReference type="InterPro" id="IPR001623">
    <property type="entry name" value="DnaJ_domain"/>
</dbReference>
<dbReference type="PRINTS" id="PR00625">
    <property type="entry name" value="JDOMAIN"/>
</dbReference>
<evidence type="ECO:0000256" key="2">
    <source>
        <dbReference type="SAM" id="Phobius"/>
    </source>
</evidence>
<dbReference type="CDD" id="cd06257">
    <property type="entry name" value="DnaJ"/>
    <property type="match status" value="1"/>
</dbReference>
<dbReference type="GO" id="GO:0005737">
    <property type="term" value="C:cytoplasm"/>
    <property type="evidence" value="ECO:0007669"/>
    <property type="project" value="TreeGrafter"/>
</dbReference>
<comment type="caution">
    <text evidence="4">The sequence shown here is derived from an EMBL/GenBank/DDBJ whole genome shotgun (WGS) entry which is preliminary data.</text>
</comment>
<name>A0A7J6YBA1_TRYCR</name>
<reference evidence="4 5" key="1">
    <citation type="journal article" date="2019" name="Genome Biol. Evol.">
        <title>Nanopore Sequencing Significantly Improves Genome Assembly of the Protozoan Parasite Trypanosoma cruzi.</title>
        <authorList>
            <person name="Diaz-Viraque F."/>
            <person name="Pita S."/>
            <person name="Greif G."/>
            <person name="de Souza R.C.M."/>
            <person name="Iraola G."/>
            <person name="Robello C."/>
        </authorList>
    </citation>
    <scope>NUCLEOTIDE SEQUENCE [LARGE SCALE GENOMIC DNA]</scope>
    <source>
        <strain evidence="4 5">Berenice</strain>
    </source>
</reference>
<dbReference type="GO" id="GO:0051082">
    <property type="term" value="F:unfolded protein binding"/>
    <property type="evidence" value="ECO:0007669"/>
    <property type="project" value="TreeGrafter"/>
</dbReference>
<dbReference type="AlphaFoldDB" id="A0A7J6YBA1"/>
<evidence type="ECO:0000313" key="5">
    <source>
        <dbReference type="Proteomes" id="UP000583944"/>
    </source>
</evidence>
<evidence type="ECO:0000259" key="3">
    <source>
        <dbReference type="PROSITE" id="PS50076"/>
    </source>
</evidence>
<feature type="region of interest" description="Disordered" evidence="1">
    <location>
        <begin position="184"/>
        <end position="214"/>
    </location>
</feature>
<dbReference type="GO" id="GO:0042026">
    <property type="term" value="P:protein refolding"/>
    <property type="evidence" value="ECO:0007669"/>
    <property type="project" value="TreeGrafter"/>
</dbReference>
<keyword evidence="2" id="KW-1133">Transmembrane helix</keyword>
<proteinExistence type="predicted"/>
<dbReference type="PANTHER" id="PTHR43096">
    <property type="entry name" value="DNAJ HOMOLOG 1, MITOCHONDRIAL-RELATED"/>
    <property type="match status" value="1"/>
</dbReference>
<dbReference type="VEuPathDB" id="TriTrypDB:BCY84_03161"/>
<feature type="transmembrane region" description="Helical" evidence="2">
    <location>
        <begin position="390"/>
        <end position="408"/>
    </location>
</feature>
<keyword evidence="2" id="KW-0472">Membrane</keyword>
<dbReference type="PROSITE" id="PS50076">
    <property type="entry name" value="DNAJ_2"/>
    <property type="match status" value="1"/>
</dbReference>
<evidence type="ECO:0000256" key="1">
    <source>
        <dbReference type="SAM" id="MobiDB-lite"/>
    </source>
</evidence>
<dbReference type="SUPFAM" id="SSF46565">
    <property type="entry name" value="Chaperone J-domain"/>
    <property type="match status" value="1"/>
</dbReference>
<dbReference type="InterPro" id="IPR036869">
    <property type="entry name" value="J_dom_sf"/>
</dbReference>
<keyword evidence="2" id="KW-0812">Transmembrane</keyword>
<dbReference type="Pfam" id="PF00226">
    <property type="entry name" value="DnaJ"/>
    <property type="match status" value="1"/>
</dbReference>
<feature type="transmembrane region" description="Helical" evidence="2">
    <location>
        <begin position="6"/>
        <end position="23"/>
    </location>
</feature>
<dbReference type="PANTHER" id="PTHR43096:SF71">
    <property type="entry name" value="PROTEIN DNAJ, PUTATIVE-RELATED"/>
    <property type="match status" value="1"/>
</dbReference>
<dbReference type="Proteomes" id="UP000583944">
    <property type="component" value="Unassembled WGS sequence"/>
</dbReference>
<protein>
    <recommendedName>
        <fullName evidence="3">J domain-containing protein</fullName>
    </recommendedName>
</protein>
<feature type="domain" description="J" evidence="3">
    <location>
        <begin position="120"/>
        <end position="184"/>
    </location>
</feature>
<evidence type="ECO:0000313" key="4">
    <source>
        <dbReference type="EMBL" id="KAF5223338.1"/>
    </source>
</evidence>
<gene>
    <name evidence="4" type="ORF">ECC02_003617</name>
</gene>
<dbReference type="SMART" id="SM00271">
    <property type="entry name" value="DnaJ"/>
    <property type="match status" value="1"/>
</dbReference>
<dbReference type="EMBL" id="JABDHM010000020">
    <property type="protein sequence ID" value="KAF5223338.1"/>
    <property type="molecule type" value="Genomic_DNA"/>
</dbReference>
<sequence>MIFCPFFNVFLFLLLFFVCFHRLQWVGKEYIHIYIYTYMAISRLQRVLAASGGAHGARAYRKLTGAGTFFQPCLLRAVEEKRGIWSHSALQLRRKFVVSAAFASAMTHARRWQSSTGAADYYTLLRVRPDASADEIKASYKKLALQYHPDRNSDPGAEEMFKNISEAYHVIGNKERRKEYDGRRAASSFSGGGSGSGFSTGYAQQSPPGYHHMSKEEADRLFRELFGGMRVDQIFRDFEEEMRRSSMGVRQGRTSSEFAENEQAFRPFFRGGSTRVFTDAHGNRMEEREFQDSRGTTFKVRTISSENPNASTNQRVEEFYSAKAEGSRDGRFHYGNSSFNVNPRGATNDFGQAVFGVTTHGRHPFVGMMIIAAWGVVIGTFFLAVFAFLFSHPIFTMSVLFLIFLGRMRPFW</sequence>
<organism evidence="4 5">
    <name type="scientific">Trypanosoma cruzi</name>
    <dbReference type="NCBI Taxonomy" id="5693"/>
    <lineage>
        <taxon>Eukaryota</taxon>
        <taxon>Discoba</taxon>
        <taxon>Euglenozoa</taxon>
        <taxon>Kinetoplastea</taxon>
        <taxon>Metakinetoplastina</taxon>
        <taxon>Trypanosomatida</taxon>
        <taxon>Trypanosomatidae</taxon>
        <taxon>Trypanosoma</taxon>
        <taxon>Schizotrypanum</taxon>
    </lineage>
</organism>